<accession>A0A543DZ02</accession>
<reference evidence="1 2" key="1">
    <citation type="submission" date="2019-06" db="EMBL/GenBank/DDBJ databases">
        <title>Sequencing the genomes of 1000 actinobacteria strains.</title>
        <authorList>
            <person name="Klenk H.-P."/>
        </authorList>
    </citation>
    <scope>NUCLEOTIDE SEQUENCE [LARGE SCALE GENOMIC DNA]</scope>
    <source>
        <strain evidence="1 2">DSM 45301</strain>
    </source>
</reference>
<dbReference type="InterPro" id="IPR058532">
    <property type="entry name" value="YjbR/MT2646/Rv2570-like"/>
</dbReference>
<gene>
    <name evidence="1" type="ORF">FB558_1300</name>
</gene>
<keyword evidence="2" id="KW-1185">Reference proteome</keyword>
<sequence length="177" mass="18282">MTTVAQLRKAALGLPETEEGTHFGMVAFSVRGKGFASVTGDGRVQLQLSDDDAEAALAAHPTGERLVRMGTPIGVRVPLADVDGQALNSLVRAAWYRRAPKRLAAALAAADAGTAPDADLPPGIGKPATRALLGAGLPTLEQVAGRTEAELLALHGVGPKAVRILAEALRERGLSLR</sequence>
<dbReference type="Proteomes" id="UP000315677">
    <property type="component" value="Unassembled WGS sequence"/>
</dbReference>
<dbReference type="AlphaFoldDB" id="A0A543DZ02"/>
<name>A0A543DZ02_9PSEU</name>
<dbReference type="SUPFAM" id="SSF47789">
    <property type="entry name" value="C-terminal domain of RNA polymerase alpha subunit"/>
    <property type="match status" value="1"/>
</dbReference>
<dbReference type="OrthoDB" id="7950977at2"/>
<protein>
    <submittedName>
        <fullName evidence="1">Helix-hairpin-helix protein</fullName>
    </submittedName>
</protein>
<dbReference type="Gene3D" id="1.10.150.20">
    <property type="entry name" value="5' to 3' exonuclease, C-terminal subdomain"/>
    <property type="match status" value="1"/>
</dbReference>
<organism evidence="1 2">
    <name type="scientific">Pseudonocardia kunmingensis</name>
    <dbReference type="NCBI Taxonomy" id="630975"/>
    <lineage>
        <taxon>Bacteria</taxon>
        <taxon>Bacillati</taxon>
        <taxon>Actinomycetota</taxon>
        <taxon>Actinomycetes</taxon>
        <taxon>Pseudonocardiales</taxon>
        <taxon>Pseudonocardiaceae</taxon>
        <taxon>Pseudonocardia</taxon>
    </lineage>
</organism>
<evidence type="ECO:0000313" key="2">
    <source>
        <dbReference type="Proteomes" id="UP000315677"/>
    </source>
</evidence>
<proteinExistence type="predicted"/>
<evidence type="ECO:0000313" key="1">
    <source>
        <dbReference type="EMBL" id="TQM14534.1"/>
    </source>
</evidence>
<comment type="caution">
    <text evidence="1">The sequence shown here is derived from an EMBL/GenBank/DDBJ whole genome shotgun (WGS) entry which is preliminary data.</text>
</comment>
<dbReference type="EMBL" id="VFPA01000001">
    <property type="protein sequence ID" value="TQM14534.1"/>
    <property type="molecule type" value="Genomic_DNA"/>
</dbReference>
<dbReference type="SUPFAM" id="SSF142906">
    <property type="entry name" value="YjbR-like"/>
    <property type="match status" value="1"/>
</dbReference>
<dbReference type="Pfam" id="PF04237">
    <property type="entry name" value="YjbR"/>
    <property type="match status" value="1"/>
</dbReference>
<dbReference type="RefSeq" id="WP_142049037.1">
    <property type="nucleotide sequence ID" value="NZ_VFPA01000001.1"/>
</dbReference>
<dbReference type="InterPro" id="IPR038056">
    <property type="entry name" value="YjbR-like_sf"/>
</dbReference>